<gene>
    <name evidence="6" type="primary">yfkJ</name>
    <name evidence="6" type="ORF">Vspart_01058</name>
</gene>
<evidence type="ECO:0000256" key="2">
    <source>
        <dbReference type="ARBA" id="ARBA00013064"/>
    </source>
</evidence>
<dbReference type="Pfam" id="PF01451">
    <property type="entry name" value="LMWPc"/>
    <property type="match status" value="1"/>
</dbReference>
<dbReference type="InterPro" id="IPR023485">
    <property type="entry name" value="Ptyr_pPase"/>
</dbReference>
<organism evidence="6 7">
    <name type="scientific">Vibrio spartinae</name>
    <dbReference type="NCBI Taxonomy" id="1918945"/>
    <lineage>
        <taxon>Bacteria</taxon>
        <taxon>Pseudomonadati</taxon>
        <taxon>Pseudomonadota</taxon>
        <taxon>Gammaproteobacteria</taxon>
        <taxon>Vibrionales</taxon>
        <taxon>Vibrionaceae</taxon>
        <taxon>Vibrio</taxon>
    </lineage>
</organism>
<evidence type="ECO:0000313" key="7">
    <source>
        <dbReference type="Proteomes" id="UP000515264"/>
    </source>
</evidence>
<dbReference type="Gene3D" id="3.40.50.2300">
    <property type="match status" value="1"/>
</dbReference>
<dbReference type="Proteomes" id="UP000515264">
    <property type="component" value="Chromosome 1"/>
</dbReference>
<feature type="domain" description="Phosphotyrosine protein phosphatase I" evidence="5">
    <location>
        <begin position="6"/>
        <end position="152"/>
    </location>
</feature>
<evidence type="ECO:0000256" key="4">
    <source>
        <dbReference type="ARBA" id="ARBA00022912"/>
    </source>
</evidence>
<dbReference type="SMART" id="SM00226">
    <property type="entry name" value="LMWPc"/>
    <property type="match status" value="1"/>
</dbReference>
<dbReference type="PANTHER" id="PTHR11717:SF7">
    <property type="entry name" value="LOW MOLECULAR WEIGHT PHOSPHOTYROSINE PROTEIN PHOSPHATASE"/>
    <property type="match status" value="1"/>
</dbReference>
<name>A0ABX6QX68_9VIBR</name>
<dbReference type="InterPro" id="IPR017867">
    <property type="entry name" value="Tyr_phospatase_low_mol_wt"/>
</dbReference>
<keyword evidence="7" id="KW-1185">Reference proteome</keyword>
<sequence>MRQHQQSILVVCMGNICRSPTGEAVLKAKAAQMGIAVDVDSAGTIAYHQGNPPDSRARMAGEQRGYSFAGMSARQVTSDDFARFDIILAADRDNLADLQARCPVEHQHKLSLFLSHGQSTEDEIPDPYYGGDAGFERVLDLLEESAEAVLRQLSSVTG</sequence>
<dbReference type="RefSeq" id="WP_182288334.1">
    <property type="nucleotide sequence ID" value="NZ_CP046268.1"/>
</dbReference>
<dbReference type="InterPro" id="IPR050438">
    <property type="entry name" value="LMW_PTPase"/>
</dbReference>
<reference evidence="6 7" key="1">
    <citation type="journal article" date="2020" name="J. Nat. Prod.">
        <title>Genomics-Metabolomics Profiling Disclosed Marine Vibrio spartinae 3.6 as a Producer of a New Branched Side Chain Prodigiosin.</title>
        <authorList>
            <person name="Vitale G.A."/>
            <person name="Sciarretta M."/>
            <person name="Palma Esposito F."/>
            <person name="January G.G."/>
            <person name="Giaccio M."/>
            <person name="Bunk B."/>
            <person name="Sproer C."/>
            <person name="Bajerski F."/>
            <person name="Power D."/>
            <person name="Festa C."/>
            <person name="Monti M.C."/>
            <person name="D'Auria M.V."/>
            <person name="de Pascale D."/>
        </authorList>
    </citation>
    <scope>NUCLEOTIDE SEQUENCE [LARGE SCALE GENOMIC DNA]</scope>
    <source>
        <strain evidence="6 7">3.6</strain>
    </source>
</reference>
<dbReference type="CDD" id="cd16343">
    <property type="entry name" value="LMWPTP"/>
    <property type="match status" value="1"/>
</dbReference>
<evidence type="ECO:0000313" key="6">
    <source>
        <dbReference type="EMBL" id="QMV13813.1"/>
    </source>
</evidence>
<comment type="similarity">
    <text evidence="1">Belongs to the low molecular weight phosphotyrosine protein phosphatase family.</text>
</comment>
<dbReference type="SUPFAM" id="SSF52788">
    <property type="entry name" value="Phosphotyrosine protein phosphatases I"/>
    <property type="match status" value="1"/>
</dbReference>
<dbReference type="EMBL" id="CP046268">
    <property type="protein sequence ID" value="QMV13813.1"/>
    <property type="molecule type" value="Genomic_DNA"/>
</dbReference>
<keyword evidence="4" id="KW-0904">Protein phosphatase</keyword>
<dbReference type="GO" id="GO:0004725">
    <property type="term" value="F:protein tyrosine phosphatase activity"/>
    <property type="evidence" value="ECO:0007669"/>
    <property type="project" value="UniProtKB-EC"/>
</dbReference>
<dbReference type="PRINTS" id="PR00719">
    <property type="entry name" value="LMWPTPASE"/>
</dbReference>
<evidence type="ECO:0000259" key="5">
    <source>
        <dbReference type="SMART" id="SM00226"/>
    </source>
</evidence>
<accession>A0ABX6QX68</accession>
<proteinExistence type="inferred from homology"/>
<dbReference type="EC" id="3.1.3.48" evidence="2"/>
<protein>
    <recommendedName>
        <fullName evidence="2">protein-tyrosine-phosphatase</fullName>
        <ecNumber evidence="2">3.1.3.48</ecNumber>
    </recommendedName>
</protein>
<evidence type="ECO:0000256" key="3">
    <source>
        <dbReference type="ARBA" id="ARBA00022801"/>
    </source>
</evidence>
<keyword evidence="3 6" id="KW-0378">Hydrolase</keyword>
<evidence type="ECO:0000256" key="1">
    <source>
        <dbReference type="ARBA" id="ARBA00011063"/>
    </source>
</evidence>
<dbReference type="InterPro" id="IPR036196">
    <property type="entry name" value="Ptyr_pPase_sf"/>
</dbReference>
<dbReference type="PANTHER" id="PTHR11717">
    <property type="entry name" value="LOW MOLECULAR WEIGHT PROTEIN TYROSINE PHOSPHATASE"/>
    <property type="match status" value="1"/>
</dbReference>